<dbReference type="OrthoDB" id="9806127at2"/>
<dbReference type="FunFam" id="3.40.50.300:FF:000218">
    <property type="entry name" value="Multidrug ABC transporter ATP-binding protein"/>
    <property type="match status" value="1"/>
</dbReference>
<dbReference type="InterPro" id="IPR027417">
    <property type="entry name" value="P-loop_NTPase"/>
</dbReference>
<keyword evidence="3" id="KW-0547">Nucleotide-binding</keyword>
<evidence type="ECO:0000256" key="1">
    <source>
        <dbReference type="ARBA" id="ARBA00004651"/>
    </source>
</evidence>
<dbReference type="PROSITE" id="PS00211">
    <property type="entry name" value="ABC_TRANSPORTER_1"/>
    <property type="match status" value="1"/>
</dbReference>
<feature type="transmembrane region" description="Helical" evidence="7">
    <location>
        <begin position="68"/>
        <end position="92"/>
    </location>
</feature>
<gene>
    <name evidence="10" type="ORF">FCL42_15425</name>
</gene>
<evidence type="ECO:0000259" key="9">
    <source>
        <dbReference type="PROSITE" id="PS50929"/>
    </source>
</evidence>
<evidence type="ECO:0000256" key="7">
    <source>
        <dbReference type="SAM" id="Phobius"/>
    </source>
</evidence>
<feature type="domain" description="ABC transporter" evidence="8">
    <location>
        <begin position="344"/>
        <end position="580"/>
    </location>
</feature>
<dbReference type="SMART" id="SM00382">
    <property type="entry name" value="AAA"/>
    <property type="match status" value="1"/>
</dbReference>
<name>A0A4U1BLR2_9GAMM</name>
<dbReference type="NCBIfam" id="TIGR02204">
    <property type="entry name" value="MsbA_rel"/>
    <property type="match status" value="1"/>
</dbReference>
<feature type="domain" description="ABC transmembrane type-1" evidence="9">
    <location>
        <begin position="27"/>
        <end position="309"/>
    </location>
</feature>
<keyword evidence="4 10" id="KW-0067">ATP-binding</keyword>
<evidence type="ECO:0000256" key="5">
    <source>
        <dbReference type="ARBA" id="ARBA00022989"/>
    </source>
</evidence>
<evidence type="ECO:0000313" key="10">
    <source>
        <dbReference type="EMBL" id="TKB53064.1"/>
    </source>
</evidence>
<dbReference type="EMBL" id="SWCJ01000013">
    <property type="protein sequence ID" value="TKB53064.1"/>
    <property type="molecule type" value="Genomic_DNA"/>
</dbReference>
<dbReference type="InterPro" id="IPR011918">
    <property type="entry name" value="ABC_MsbA_ATP-bd"/>
</dbReference>
<feature type="transmembrane region" description="Helical" evidence="7">
    <location>
        <begin position="286"/>
        <end position="304"/>
    </location>
</feature>
<dbReference type="GO" id="GO:0005886">
    <property type="term" value="C:plasma membrane"/>
    <property type="evidence" value="ECO:0007669"/>
    <property type="project" value="UniProtKB-SubCell"/>
</dbReference>
<dbReference type="PROSITE" id="PS50893">
    <property type="entry name" value="ABC_TRANSPORTER_2"/>
    <property type="match status" value="1"/>
</dbReference>
<proteinExistence type="predicted"/>
<dbReference type="InterPro" id="IPR011527">
    <property type="entry name" value="ABC1_TM_dom"/>
</dbReference>
<evidence type="ECO:0000259" key="8">
    <source>
        <dbReference type="PROSITE" id="PS50893"/>
    </source>
</evidence>
<comment type="subcellular location">
    <subcellularLocation>
        <location evidence="1">Cell membrane</location>
        <topology evidence="1">Multi-pass membrane protein</topology>
    </subcellularLocation>
</comment>
<dbReference type="InterPro" id="IPR003593">
    <property type="entry name" value="AAA+_ATPase"/>
</dbReference>
<dbReference type="InterPro" id="IPR017871">
    <property type="entry name" value="ABC_transporter-like_CS"/>
</dbReference>
<dbReference type="Gene3D" id="3.40.50.300">
    <property type="entry name" value="P-loop containing nucleotide triphosphate hydrolases"/>
    <property type="match status" value="1"/>
</dbReference>
<evidence type="ECO:0000313" key="11">
    <source>
        <dbReference type="Proteomes" id="UP000305675"/>
    </source>
</evidence>
<dbReference type="PANTHER" id="PTHR43394">
    <property type="entry name" value="ATP-DEPENDENT PERMEASE MDL1, MITOCHONDRIAL"/>
    <property type="match status" value="1"/>
</dbReference>
<feature type="transmembrane region" description="Helical" evidence="7">
    <location>
        <begin position="167"/>
        <end position="185"/>
    </location>
</feature>
<dbReference type="Gene3D" id="1.20.1560.10">
    <property type="entry name" value="ABC transporter type 1, transmembrane domain"/>
    <property type="match status" value="1"/>
</dbReference>
<dbReference type="GO" id="GO:0015421">
    <property type="term" value="F:ABC-type oligopeptide transporter activity"/>
    <property type="evidence" value="ECO:0007669"/>
    <property type="project" value="TreeGrafter"/>
</dbReference>
<dbReference type="PROSITE" id="PS50929">
    <property type="entry name" value="ABC_TM1F"/>
    <property type="match status" value="1"/>
</dbReference>
<evidence type="ECO:0000256" key="3">
    <source>
        <dbReference type="ARBA" id="ARBA00022741"/>
    </source>
</evidence>
<keyword evidence="5 7" id="KW-1133">Transmembrane helix</keyword>
<feature type="transmembrane region" description="Helical" evidence="7">
    <location>
        <begin position="249"/>
        <end position="274"/>
    </location>
</feature>
<dbReference type="GO" id="GO:0090374">
    <property type="term" value="P:oligopeptide export from mitochondrion"/>
    <property type="evidence" value="ECO:0007669"/>
    <property type="project" value="TreeGrafter"/>
</dbReference>
<dbReference type="InterPro" id="IPR036640">
    <property type="entry name" value="ABC1_TM_sf"/>
</dbReference>
<dbReference type="PANTHER" id="PTHR43394:SF1">
    <property type="entry name" value="ATP-BINDING CASSETTE SUB-FAMILY B MEMBER 10, MITOCHONDRIAL"/>
    <property type="match status" value="1"/>
</dbReference>
<comment type="caution">
    <text evidence="10">The sequence shown here is derived from an EMBL/GenBank/DDBJ whole genome shotgun (WGS) entry which is preliminary data.</text>
</comment>
<dbReference type="InterPro" id="IPR039421">
    <property type="entry name" value="Type_1_exporter"/>
</dbReference>
<dbReference type="RefSeq" id="WP_136864316.1">
    <property type="nucleotide sequence ID" value="NZ_SWCJ01000013.1"/>
</dbReference>
<organism evidence="10 11">
    <name type="scientific">Ferrimonas aestuarii</name>
    <dbReference type="NCBI Taxonomy" id="2569539"/>
    <lineage>
        <taxon>Bacteria</taxon>
        <taxon>Pseudomonadati</taxon>
        <taxon>Pseudomonadota</taxon>
        <taxon>Gammaproteobacteria</taxon>
        <taxon>Alteromonadales</taxon>
        <taxon>Ferrimonadaceae</taxon>
        <taxon>Ferrimonas</taxon>
    </lineage>
</organism>
<dbReference type="AlphaFoldDB" id="A0A4U1BLR2"/>
<protein>
    <submittedName>
        <fullName evidence="10">ATP-binding cassette domain-containing protein</fullName>
    </submittedName>
</protein>
<feature type="transmembrane region" description="Helical" evidence="7">
    <location>
        <begin position="144"/>
        <end position="161"/>
    </location>
</feature>
<dbReference type="InterPro" id="IPR003439">
    <property type="entry name" value="ABC_transporter-like_ATP-bd"/>
</dbReference>
<dbReference type="SUPFAM" id="SSF52540">
    <property type="entry name" value="P-loop containing nucleoside triphosphate hydrolases"/>
    <property type="match status" value="1"/>
</dbReference>
<evidence type="ECO:0000256" key="2">
    <source>
        <dbReference type="ARBA" id="ARBA00022692"/>
    </source>
</evidence>
<dbReference type="Proteomes" id="UP000305675">
    <property type="component" value="Unassembled WGS sequence"/>
</dbReference>
<accession>A0A4U1BLR2</accession>
<sequence>MNSKVAKPTSVLKWVVSMLVPYKRQVVFASLALLVGSLSWLAIGQAIKALVDEGFSTSDSSALNQAMTIMLSLGLLSGVAAYFRFYFMTWLGERVSAEMRRRVYHHLLSLSPQFYESTKTGEVISRFTSDTTVLQNAIGMSLSMALRSSVTLVGGMVLMLVSSWQLTLYVLVAVPVVLVPIKVLGTKVRHFARASQDRVADIGAYVDESLHSIHTVQSYAHEQQDKHRFGERIDEVLVAASSRIRYRALLIASVMALSVCAITAVAWMGVLQVVEGSLSAGELSAFMFYAVVTAGAVATISEVLGEIQRASGAGERLLELLHVEPAIVSPQSPLALPTPCRGCLSIQEVEFAYPSVPEQPILSRFTLEVEPGERVALVGPSGAGKSTLLQLLQRFYEPQQGRIALDGVDISQLDLAKLRCQFALVPQEPTIFADTVLGNIRYGRSDASEAQVQAAAVAACADEFIQGFEQGYQTQLGERGVRLSGGQKQRIAIARALLADRPILLLDEATSALDARSELLVQQALERLMANRTCLIIAHRLATVIDADRIVVVDKGQIQAIGTHHELLESSALYRDFAELQLVS</sequence>
<keyword evidence="2 7" id="KW-0812">Transmembrane</keyword>
<dbReference type="GO" id="GO:0005524">
    <property type="term" value="F:ATP binding"/>
    <property type="evidence" value="ECO:0007669"/>
    <property type="project" value="UniProtKB-KW"/>
</dbReference>
<keyword evidence="6 7" id="KW-0472">Membrane</keyword>
<reference evidence="10 11" key="1">
    <citation type="submission" date="2019-04" db="EMBL/GenBank/DDBJ databases">
        <authorList>
            <person name="Hwang J.C."/>
        </authorList>
    </citation>
    <scope>NUCLEOTIDE SEQUENCE [LARGE SCALE GENOMIC DNA]</scope>
    <source>
        <strain evidence="10 11">IMCC35002</strain>
    </source>
</reference>
<dbReference type="Pfam" id="PF00664">
    <property type="entry name" value="ABC_membrane"/>
    <property type="match status" value="1"/>
</dbReference>
<keyword evidence="11" id="KW-1185">Reference proteome</keyword>
<evidence type="ECO:0000256" key="4">
    <source>
        <dbReference type="ARBA" id="ARBA00022840"/>
    </source>
</evidence>
<dbReference type="Pfam" id="PF00005">
    <property type="entry name" value="ABC_tran"/>
    <property type="match status" value="1"/>
</dbReference>
<dbReference type="SUPFAM" id="SSF90123">
    <property type="entry name" value="ABC transporter transmembrane region"/>
    <property type="match status" value="1"/>
</dbReference>
<dbReference type="GO" id="GO:0016887">
    <property type="term" value="F:ATP hydrolysis activity"/>
    <property type="evidence" value="ECO:0007669"/>
    <property type="project" value="InterPro"/>
</dbReference>
<evidence type="ECO:0000256" key="6">
    <source>
        <dbReference type="ARBA" id="ARBA00023136"/>
    </source>
</evidence>
<dbReference type="CDD" id="cd18575">
    <property type="entry name" value="ABC_6TM_bac_exporter_ABCB8_10_like"/>
    <property type="match status" value="1"/>
</dbReference>